<keyword evidence="6" id="KW-0012">Acyltransferase</keyword>
<evidence type="ECO:0000256" key="3">
    <source>
        <dbReference type="ARBA" id="ARBA00022694"/>
    </source>
</evidence>
<keyword evidence="10" id="KW-1185">Reference proteome</keyword>
<dbReference type="GO" id="GO:0061711">
    <property type="term" value="F:tRNA N(6)-L-threonylcarbamoyladenine synthase activity"/>
    <property type="evidence" value="ECO:0007669"/>
    <property type="project" value="UniProtKB-EC"/>
</dbReference>
<dbReference type="Pfam" id="PF00814">
    <property type="entry name" value="TsaD"/>
    <property type="match status" value="1"/>
</dbReference>
<sequence>MSRYYLGIDTSCYTTSLGVIDENNNILLDLRKVLEVKDREKGLRQQQALFQHVSNIPFLIERLSKNIDINKIDTISVSSKPRDSIDSYMPVFIVGKNQALILSMILKKNYKEFSHQEGHIGSLLLEHEKVIGKQEEFLALHISGGTSELLYVKNIVYNMEIEIVGGSLDISFGQLIDRIGVYLGLKFPCGEEMEKLSDKGKLIDIKIPISIKNKYWTNLSGLENYFLRLIYSKNYPVEDIIHTLFHTVSMVIEKMIRNFIKDTNINKVLFTGGVSANNYIRKYLINAFTDEAIIIFPKRELSTDNAIGIAYLGMTRKGHMEVNE</sequence>
<dbReference type="GO" id="GO:0046872">
    <property type="term" value="F:metal ion binding"/>
    <property type="evidence" value="ECO:0007669"/>
    <property type="project" value="UniProtKB-KW"/>
</dbReference>
<organism evidence="9 10">
    <name type="scientific">Paratissierella segnis</name>
    <dbReference type="NCBI Taxonomy" id="2763679"/>
    <lineage>
        <taxon>Bacteria</taxon>
        <taxon>Bacillati</taxon>
        <taxon>Bacillota</taxon>
        <taxon>Tissierellia</taxon>
        <taxon>Tissierellales</taxon>
        <taxon>Tissierellaceae</taxon>
        <taxon>Paratissierella</taxon>
    </lineage>
</organism>
<evidence type="ECO:0000256" key="7">
    <source>
        <dbReference type="ARBA" id="ARBA00048117"/>
    </source>
</evidence>
<evidence type="ECO:0000313" key="9">
    <source>
        <dbReference type="EMBL" id="MBC8588434.1"/>
    </source>
</evidence>
<dbReference type="InterPro" id="IPR017861">
    <property type="entry name" value="KAE1/TsaD"/>
</dbReference>
<keyword evidence="5" id="KW-0408">Iron</keyword>
<dbReference type="EMBL" id="JACRTG010000020">
    <property type="protein sequence ID" value="MBC8588434.1"/>
    <property type="molecule type" value="Genomic_DNA"/>
</dbReference>
<keyword evidence="2" id="KW-0808">Transferase</keyword>
<dbReference type="Proteomes" id="UP000601171">
    <property type="component" value="Unassembled WGS sequence"/>
</dbReference>
<keyword evidence="4" id="KW-0479">Metal-binding</keyword>
<dbReference type="PANTHER" id="PTHR11735:SF6">
    <property type="entry name" value="TRNA N6-ADENOSINE THREONYLCARBAMOYLTRANSFERASE, MITOCHONDRIAL"/>
    <property type="match status" value="1"/>
</dbReference>
<dbReference type="SUPFAM" id="SSF53067">
    <property type="entry name" value="Actin-like ATPase domain"/>
    <property type="match status" value="1"/>
</dbReference>
<dbReference type="EC" id="2.3.1.234" evidence="1"/>
<dbReference type="PANTHER" id="PTHR11735">
    <property type="entry name" value="TRNA N6-ADENOSINE THREONYLCARBAMOYLTRANSFERASE"/>
    <property type="match status" value="1"/>
</dbReference>
<comment type="catalytic activity">
    <reaction evidence="7">
        <text>L-threonylcarbamoyladenylate + adenosine(37) in tRNA = N(6)-L-threonylcarbamoyladenosine(37) in tRNA + AMP + H(+)</text>
        <dbReference type="Rhea" id="RHEA:37059"/>
        <dbReference type="Rhea" id="RHEA-COMP:10162"/>
        <dbReference type="Rhea" id="RHEA-COMP:10163"/>
        <dbReference type="ChEBI" id="CHEBI:15378"/>
        <dbReference type="ChEBI" id="CHEBI:73682"/>
        <dbReference type="ChEBI" id="CHEBI:74411"/>
        <dbReference type="ChEBI" id="CHEBI:74418"/>
        <dbReference type="ChEBI" id="CHEBI:456215"/>
        <dbReference type="EC" id="2.3.1.234"/>
    </reaction>
</comment>
<evidence type="ECO:0000256" key="1">
    <source>
        <dbReference type="ARBA" id="ARBA00012156"/>
    </source>
</evidence>
<protein>
    <recommendedName>
        <fullName evidence="1">N(6)-L-threonylcarbamoyladenine synthase</fullName>
        <ecNumber evidence="1">2.3.1.234</ecNumber>
    </recommendedName>
</protein>
<dbReference type="Gene3D" id="3.30.420.40">
    <property type="match status" value="2"/>
</dbReference>
<reference evidence="9" key="1">
    <citation type="submission" date="2020-08" db="EMBL/GenBank/DDBJ databases">
        <title>Genome public.</title>
        <authorList>
            <person name="Liu C."/>
            <person name="Sun Q."/>
        </authorList>
    </citation>
    <scope>NUCLEOTIDE SEQUENCE</scope>
    <source>
        <strain evidence="9">BX21</strain>
    </source>
</reference>
<evidence type="ECO:0000256" key="5">
    <source>
        <dbReference type="ARBA" id="ARBA00023004"/>
    </source>
</evidence>
<evidence type="ECO:0000256" key="4">
    <source>
        <dbReference type="ARBA" id="ARBA00022723"/>
    </source>
</evidence>
<proteinExistence type="predicted"/>
<evidence type="ECO:0000256" key="2">
    <source>
        <dbReference type="ARBA" id="ARBA00022679"/>
    </source>
</evidence>
<keyword evidence="3" id="KW-0819">tRNA processing</keyword>
<feature type="domain" description="Gcp-like" evidence="8">
    <location>
        <begin position="46"/>
        <end position="311"/>
    </location>
</feature>
<evidence type="ECO:0000259" key="8">
    <source>
        <dbReference type="Pfam" id="PF00814"/>
    </source>
</evidence>
<accession>A0A926IJW5</accession>
<dbReference type="PRINTS" id="PR00789">
    <property type="entry name" value="OSIALOPTASE"/>
</dbReference>
<dbReference type="RefSeq" id="WP_262429890.1">
    <property type="nucleotide sequence ID" value="NZ_JACRTG010000020.1"/>
</dbReference>
<gene>
    <name evidence="9" type="ORF">H8707_09290</name>
</gene>
<dbReference type="AlphaFoldDB" id="A0A926IJW5"/>
<dbReference type="InterPro" id="IPR000905">
    <property type="entry name" value="Gcp-like_dom"/>
</dbReference>
<name>A0A926IJW5_9FIRM</name>
<evidence type="ECO:0000313" key="10">
    <source>
        <dbReference type="Proteomes" id="UP000601171"/>
    </source>
</evidence>
<dbReference type="InterPro" id="IPR043129">
    <property type="entry name" value="ATPase_NBD"/>
</dbReference>
<comment type="caution">
    <text evidence="9">The sequence shown here is derived from an EMBL/GenBank/DDBJ whole genome shotgun (WGS) entry which is preliminary data.</text>
</comment>
<dbReference type="GO" id="GO:0008033">
    <property type="term" value="P:tRNA processing"/>
    <property type="evidence" value="ECO:0007669"/>
    <property type="project" value="UniProtKB-KW"/>
</dbReference>
<evidence type="ECO:0000256" key="6">
    <source>
        <dbReference type="ARBA" id="ARBA00023315"/>
    </source>
</evidence>